<dbReference type="EMBL" id="JAWHQM010000007">
    <property type="protein sequence ID" value="KAK5628105.1"/>
    <property type="molecule type" value="Genomic_DNA"/>
</dbReference>
<feature type="compositionally biased region" description="Basic residues" evidence="1">
    <location>
        <begin position="34"/>
        <end position="43"/>
    </location>
</feature>
<organism evidence="2 3">
    <name type="scientific">Xylaria bambusicola</name>
    <dbReference type="NCBI Taxonomy" id="326684"/>
    <lineage>
        <taxon>Eukaryota</taxon>
        <taxon>Fungi</taxon>
        <taxon>Dikarya</taxon>
        <taxon>Ascomycota</taxon>
        <taxon>Pezizomycotina</taxon>
        <taxon>Sordariomycetes</taxon>
        <taxon>Xylariomycetidae</taxon>
        <taxon>Xylariales</taxon>
        <taxon>Xylariaceae</taxon>
        <taxon>Xylaria</taxon>
    </lineage>
</organism>
<evidence type="ECO:0000313" key="3">
    <source>
        <dbReference type="Proteomes" id="UP001305414"/>
    </source>
</evidence>
<proteinExistence type="predicted"/>
<evidence type="ECO:0000313" key="2">
    <source>
        <dbReference type="EMBL" id="KAK5628105.1"/>
    </source>
</evidence>
<evidence type="ECO:0000256" key="1">
    <source>
        <dbReference type="SAM" id="MobiDB-lite"/>
    </source>
</evidence>
<dbReference type="AlphaFoldDB" id="A0AAN7U9K1"/>
<name>A0AAN7U9K1_9PEZI</name>
<accession>A0AAN7U9K1</accession>
<feature type="region of interest" description="Disordered" evidence="1">
    <location>
        <begin position="1"/>
        <end position="46"/>
    </location>
</feature>
<protein>
    <submittedName>
        <fullName evidence="2">Uncharacterized protein</fullName>
    </submittedName>
</protein>
<keyword evidence="3" id="KW-1185">Reference proteome</keyword>
<dbReference type="Proteomes" id="UP001305414">
    <property type="component" value="Unassembled WGS sequence"/>
</dbReference>
<gene>
    <name evidence="2" type="ORF">RRF57_003820</name>
</gene>
<reference evidence="2 3" key="1">
    <citation type="submission" date="2023-10" db="EMBL/GenBank/DDBJ databases">
        <title>Draft genome sequence of Xylaria bambusicola isolate GMP-LS, the root and basal stem rot pathogen of sugarcane in Indonesia.</title>
        <authorList>
            <person name="Selvaraj P."/>
            <person name="Muralishankar V."/>
            <person name="Muruganantham S."/>
            <person name="Sp S."/>
            <person name="Haryani S."/>
            <person name="Lau K.J.X."/>
            <person name="Naqvi N.I."/>
        </authorList>
    </citation>
    <scope>NUCLEOTIDE SEQUENCE [LARGE SCALE GENOMIC DNA]</scope>
    <source>
        <strain evidence="2">GMP-LS</strain>
    </source>
</reference>
<comment type="caution">
    <text evidence="2">The sequence shown here is derived from an EMBL/GenBank/DDBJ whole genome shotgun (WGS) entry which is preliminary data.</text>
</comment>
<sequence length="155" mass="16697">MDSANSRNGAHSLPCIGPDSVELSEDPQCDSRALKSHKRRGKTGRNQWFSQLKEWISVSEPSTQALIKYKKETYNKAGISLNDPLANAKLHLPVASLPPEAIKPGGRGLEPEEVVIQKAIQRKKAHGGSSQGSHSITTYYSSTSTVTASAAKNGE</sequence>